<feature type="compositionally biased region" description="Basic and acidic residues" evidence="8">
    <location>
        <begin position="1760"/>
        <end position="1783"/>
    </location>
</feature>
<dbReference type="GO" id="GO:0000278">
    <property type="term" value="P:mitotic cell cycle"/>
    <property type="evidence" value="ECO:0007669"/>
    <property type="project" value="TreeGrafter"/>
</dbReference>
<dbReference type="EMBL" id="BRXY01000580">
    <property type="protein sequence ID" value="GMI01401.1"/>
    <property type="molecule type" value="Genomic_DNA"/>
</dbReference>
<feature type="compositionally biased region" description="Low complexity" evidence="8">
    <location>
        <begin position="175"/>
        <end position="189"/>
    </location>
</feature>
<feature type="compositionally biased region" description="Basic residues" evidence="8">
    <location>
        <begin position="1784"/>
        <end position="1801"/>
    </location>
</feature>
<dbReference type="OrthoDB" id="193081at2759"/>
<dbReference type="Pfam" id="PF00612">
    <property type="entry name" value="IQ"/>
    <property type="match status" value="3"/>
</dbReference>
<evidence type="ECO:0000256" key="6">
    <source>
        <dbReference type="PROSITE-ProRule" id="PRU00024"/>
    </source>
</evidence>
<dbReference type="SUPFAM" id="SSF47473">
    <property type="entry name" value="EF-hand"/>
    <property type="match status" value="1"/>
</dbReference>
<protein>
    <recommendedName>
        <fullName evidence="9">B box-type domain-containing protein</fullName>
    </recommendedName>
</protein>
<comment type="similarity">
    <text evidence="2">Belongs to the TPPP family.</text>
</comment>
<accession>A0A9W7C833</accession>
<dbReference type="InterPro" id="IPR011992">
    <property type="entry name" value="EF-hand-dom_pair"/>
</dbReference>
<feature type="region of interest" description="Disordered" evidence="8">
    <location>
        <begin position="297"/>
        <end position="332"/>
    </location>
</feature>
<organism evidence="10 11">
    <name type="scientific">Triparma strigata</name>
    <dbReference type="NCBI Taxonomy" id="1606541"/>
    <lineage>
        <taxon>Eukaryota</taxon>
        <taxon>Sar</taxon>
        <taxon>Stramenopiles</taxon>
        <taxon>Ochrophyta</taxon>
        <taxon>Bolidophyceae</taxon>
        <taxon>Parmales</taxon>
        <taxon>Triparmaceae</taxon>
        <taxon>Triparma</taxon>
    </lineage>
</organism>
<gene>
    <name evidence="10" type="ORF">TrST_g11534</name>
</gene>
<evidence type="ECO:0000313" key="10">
    <source>
        <dbReference type="EMBL" id="GMI01401.1"/>
    </source>
</evidence>
<dbReference type="GO" id="GO:0005516">
    <property type="term" value="F:calmodulin binding"/>
    <property type="evidence" value="ECO:0007669"/>
    <property type="project" value="UniProtKB-KW"/>
</dbReference>
<dbReference type="GO" id="GO:0046785">
    <property type="term" value="P:microtubule polymerization"/>
    <property type="evidence" value="ECO:0007669"/>
    <property type="project" value="InterPro"/>
</dbReference>
<evidence type="ECO:0000256" key="4">
    <source>
        <dbReference type="ARBA" id="ARBA00022737"/>
    </source>
</evidence>
<keyword evidence="11" id="KW-1185">Reference proteome</keyword>
<evidence type="ECO:0000256" key="5">
    <source>
        <dbReference type="ARBA" id="ARBA00022860"/>
    </source>
</evidence>
<dbReference type="PANTHER" id="PTHR22706:SF1">
    <property type="entry name" value="ASSEMBLY FACTOR FOR SPINDLE MICROTUBULES"/>
    <property type="match status" value="1"/>
</dbReference>
<dbReference type="CDD" id="cd19757">
    <property type="entry name" value="Bbox1"/>
    <property type="match status" value="1"/>
</dbReference>
<dbReference type="InterPro" id="IPR000048">
    <property type="entry name" value="IQ_motif_EF-hand-BS"/>
</dbReference>
<name>A0A9W7C833_9STRA</name>
<dbReference type="GO" id="GO:0005737">
    <property type="term" value="C:cytoplasm"/>
    <property type="evidence" value="ECO:0007669"/>
    <property type="project" value="UniProtKB-SubCell"/>
</dbReference>
<dbReference type="Gene3D" id="1.20.5.190">
    <property type="match status" value="3"/>
</dbReference>
<sequence length="1801" mass="209507">MPPKSKSQRFLADSGNSTTSAFPQLVVELQKAETLGGITYSDLRYSAPLEETLRVGAPGHVNPQARKAKKQQQRRATSNAKDLSMFSDPFDSETPTVNLASFLNRPDLVSTLIHGDASSSDDTSPALDTSSSDGDEHSQTSPQPSPLNSPLHEREESQAKVDNPSRLSLPLTSKQQNGKGNNKINPNLNLPVIRSVSPRTLRQIARLPNANEKEAGRMKQMEEKFVNDSKAGFFTTAAKTKSGKSGGLYGNLKTKNYGRYEQNRGGAEVSDPKLLKKLLTDDIESLFVDDATKIRARQSRTMKNSRAEKKGVEKKGKSSSSQALFSKTQPLPPPLYDLKANGDLINSLSTFYDPELVTTLEIDRRKQMKDISNAVQMQKFSHGDATASHIIDLRRQLQGSIDTIHDDAARTQKQIHDAKHAGFVPEELLPENEMKSIHFEKGLATLDKFLVKGLRKMMAEGIRRWRRGVEVAYQEALVRAVTMVQRAYRKHQARVELAERMEQRRIQKTREDEIRRLFDLKQNRAAIVIQQRFRINTARKKVELRKLQLMKSQVIQRAWRVYAARKEMGSLRVAFNKEVNAATIIQKHWRAKQGRMYFRVVKKIKAMEEMERKEKEKVDAMKSYFEDQGAAVQIQYAWRRRQLWLNLRYFLGAQRQIKAVKLQQAYRMLKAKLEVKRRRAEKRRLDLLKLNSCILIQTYVRRYFAQIRVDKIKFDLEKASLIRRLEKVFALRPRIVTLPVNKPLPKYTKGEKKGKVKINPDTGFEYEPEPVRVDLKQVRRDLIDVRRYVDPFTWTREKANATKIQKAYRGHRARARVTFKRQMEKLALRNWQKQRQESCATRLQAVFRGFKGRKYVTLMRHTSSCITIQKVVRGWEGRKIAFQKKRQRVAAVCIQKQQRGYVKRIAFQEYQRTFKIQQEPTRTIQRAGRCYIARKSVWRTRMELRARAEQNVIARANEHFCWKRSRLILLVESVYHEKGHRHDGLFQDFFKQWSGSDHNNHMESAHFVKMFKDATGIIGRPYVDLLTEKKRPFNVTDLDLMFSKKKGADVHHITYVQFVEMLDVINATLFPTVKEKLGFKGRNARMLEIILDHFFKGAISKSFKKNLDNRATEFCKKNVAKIQAQARGFHFRHMYKKQKEELARQAKITRDQAKSIHIQCLARRYLARKAAVKIAQRAYVKYVDPSTDEPYWSNPKTKSVTWAKPKVFGKFADVSHPTILPHKGTEFVVMCVNCASEITELVCHSCDDAFCKSCFDGLHTKGTRVNHKPTKINHCRECEYQLASKTCDTCTAEQHQSCNYCDVCHLNVHRFDEEKSKEHKWNWLVQCCVECREYAARWRCEECMDVYCTACFSKVHKRGTRVNHKCEPLTYYTPTIHDHYEREMREKSRRDRKQSDEESAELARQKLEYKSSMAVQKRYRGYRARKFGRAFLKEGRQQIRAEWRQRKKDDEIRLTKKYIALEPLGLCKRLKSDTMEEAVLKSIPIFMRKRAKFWINQNLQDKYWYSDHLSIDKKKIPKRGFQVGKYEELCEQAFWGGIRLPGKHTIKQGKMDIETKPFEGTGHGLEKFVAIADRIRIKSHTYTVDKDAPEPTNDIVGIDRVWRFGDEKELVAYKFPAHGKYRKLARKVGYIFIEAQIFQMILRLGLRAGDFLETFLMLANRFAKGRLGMKAAGRIKSFSEKFKSSKKRISYFDVTKQSRMAVDSDELAAALAQPDLEADAEAAKIAGYLEDNGGMWEEREDEKTLKLIWVHKETGEIRDIKPDEAEEQAEKNEEERKFKESQKRVAKMRKGGRKELGRKRK</sequence>
<dbReference type="SMART" id="SM00015">
    <property type="entry name" value="IQ"/>
    <property type="match status" value="13"/>
</dbReference>
<feature type="compositionally biased region" description="Polar residues" evidence="8">
    <location>
        <begin position="139"/>
        <end position="148"/>
    </location>
</feature>
<feature type="domain" description="B box-type" evidence="9">
    <location>
        <begin position="1226"/>
        <end position="1272"/>
    </location>
</feature>
<dbReference type="GO" id="GO:0007051">
    <property type="term" value="P:spindle organization"/>
    <property type="evidence" value="ECO:0007669"/>
    <property type="project" value="TreeGrafter"/>
</dbReference>
<dbReference type="PROSITE" id="PS50096">
    <property type="entry name" value="IQ"/>
    <property type="match status" value="8"/>
</dbReference>
<dbReference type="PANTHER" id="PTHR22706">
    <property type="entry name" value="ASSEMBLY FACTOR FOR SPINDLE MICROTUBULES"/>
    <property type="match status" value="1"/>
</dbReference>
<evidence type="ECO:0000256" key="2">
    <source>
        <dbReference type="ARBA" id="ARBA00010994"/>
    </source>
</evidence>
<feature type="domain" description="B box-type" evidence="9">
    <location>
        <begin position="1328"/>
        <end position="1369"/>
    </location>
</feature>
<dbReference type="Proteomes" id="UP001165085">
    <property type="component" value="Unassembled WGS sequence"/>
</dbReference>
<dbReference type="PROSITE" id="PS50119">
    <property type="entry name" value="ZF_BBOX"/>
    <property type="match status" value="2"/>
</dbReference>
<evidence type="ECO:0000259" key="9">
    <source>
        <dbReference type="PROSITE" id="PS50119"/>
    </source>
</evidence>
<keyword evidence="6" id="KW-0863">Zinc-finger</keyword>
<dbReference type="GO" id="GO:0015631">
    <property type="term" value="F:tubulin binding"/>
    <property type="evidence" value="ECO:0007669"/>
    <property type="project" value="InterPro"/>
</dbReference>
<comment type="subcellular location">
    <subcellularLocation>
        <location evidence="1">Cytoplasm</location>
    </subcellularLocation>
</comment>
<keyword evidence="3" id="KW-0963">Cytoplasm</keyword>
<evidence type="ECO:0000313" key="11">
    <source>
        <dbReference type="Proteomes" id="UP001165085"/>
    </source>
</evidence>
<evidence type="ECO:0000256" key="7">
    <source>
        <dbReference type="SAM" id="Coils"/>
    </source>
</evidence>
<dbReference type="Pfam" id="PF05517">
    <property type="entry name" value="p25-alpha"/>
    <property type="match status" value="1"/>
</dbReference>
<dbReference type="GO" id="GO:0000922">
    <property type="term" value="C:spindle pole"/>
    <property type="evidence" value="ECO:0007669"/>
    <property type="project" value="TreeGrafter"/>
</dbReference>
<dbReference type="GO" id="GO:0008270">
    <property type="term" value="F:zinc ion binding"/>
    <property type="evidence" value="ECO:0007669"/>
    <property type="project" value="UniProtKB-KW"/>
</dbReference>
<dbReference type="InterPro" id="IPR008907">
    <property type="entry name" value="TPP/p25"/>
</dbReference>
<feature type="region of interest" description="Disordered" evidence="8">
    <location>
        <begin position="113"/>
        <end position="189"/>
    </location>
</feature>
<evidence type="ECO:0000256" key="8">
    <source>
        <dbReference type="SAM" id="MobiDB-lite"/>
    </source>
</evidence>
<comment type="caution">
    <text evidence="10">The sequence shown here is derived from an EMBL/GenBank/DDBJ whole genome shotgun (WGS) entry which is preliminary data.</text>
</comment>
<keyword evidence="4" id="KW-0677">Repeat</keyword>
<feature type="compositionally biased region" description="Basic and acidic residues" evidence="8">
    <location>
        <begin position="305"/>
        <end position="316"/>
    </location>
</feature>
<evidence type="ECO:0000256" key="1">
    <source>
        <dbReference type="ARBA" id="ARBA00004496"/>
    </source>
</evidence>
<keyword evidence="5" id="KW-0112">Calmodulin-binding</keyword>
<feature type="coiled-coil region" evidence="7">
    <location>
        <begin position="659"/>
        <end position="690"/>
    </location>
</feature>
<dbReference type="GO" id="GO:0051295">
    <property type="term" value="P:establishment of meiotic spindle localization"/>
    <property type="evidence" value="ECO:0007669"/>
    <property type="project" value="TreeGrafter"/>
</dbReference>
<dbReference type="Gene3D" id="1.10.238.10">
    <property type="entry name" value="EF-hand"/>
    <property type="match status" value="1"/>
</dbReference>
<evidence type="ECO:0000256" key="3">
    <source>
        <dbReference type="ARBA" id="ARBA00022490"/>
    </source>
</evidence>
<keyword evidence="6" id="KW-0479">Metal-binding</keyword>
<feature type="region of interest" description="Disordered" evidence="8">
    <location>
        <begin position="1760"/>
        <end position="1801"/>
    </location>
</feature>
<proteinExistence type="inferred from homology"/>
<feature type="compositionally biased region" description="Polar residues" evidence="8">
    <location>
        <begin position="117"/>
        <end position="132"/>
    </location>
</feature>
<dbReference type="InterPro" id="IPR000315">
    <property type="entry name" value="Znf_B-box"/>
</dbReference>
<reference evidence="11" key="1">
    <citation type="journal article" date="2023" name="Commun. Biol.">
        <title>Genome analysis of Parmales, the sister group of diatoms, reveals the evolutionary specialization of diatoms from phago-mixotrophs to photoautotrophs.</title>
        <authorList>
            <person name="Ban H."/>
            <person name="Sato S."/>
            <person name="Yoshikawa S."/>
            <person name="Yamada K."/>
            <person name="Nakamura Y."/>
            <person name="Ichinomiya M."/>
            <person name="Sato N."/>
            <person name="Blanc-Mathieu R."/>
            <person name="Endo H."/>
            <person name="Kuwata A."/>
            <person name="Ogata H."/>
        </authorList>
    </citation>
    <scope>NUCLEOTIDE SEQUENCE [LARGE SCALE GENOMIC DNA]</scope>
    <source>
        <strain evidence="11">NIES 3701</strain>
    </source>
</reference>
<feature type="region of interest" description="Disordered" evidence="8">
    <location>
        <begin position="54"/>
        <end position="91"/>
    </location>
</feature>
<dbReference type="InterPro" id="IPR051185">
    <property type="entry name" value="ASPM"/>
</dbReference>
<keyword evidence="6" id="KW-0862">Zinc</keyword>
<keyword evidence="7" id="KW-0175">Coiled coil</keyword>